<organism evidence="3 4">
    <name type="scientific">Pyricularia grisea</name>
    <name type="common">Crabgrass-specific blast fungus</name>
    <name type="synonym">Magnaporthe grisea</name>
    <dbReference type="NCBI Taxonomy" id="148305"/>
    <lineage>
        <taxon>Eukaryota</taxon>
        <taxon>Fungi</taxon>
        <taxon>Dikarya</taxon>
        <taxon>Ascomycota</taxon>
        <taxon>Pezizomycotina</taxon>
        <taxon>Sordariomycetes</taxon>
        <taxon>Sordariomycetidae</taxon>
        <taxon>Magnaporthales</taxon>
        <taxon>Pyriculariaceae</taxon>
        <taxon>Pyricularia</taxon>
    </lineage>
</organism>
<evidence type="ECO:0000256" key="1">
    <source>
        <dbReference type="SAM" id="MobiDB-lite"/>
    </source>
</evidence>
<dbReference type="AlphaFoldDB" id="A0A6P8BAG5"/>
<feature type="compositionally biased region" description="Basic and acidic residues" evidence="1">
    <location>
        <begin position="64"/>
        <end position="119"/>
    </location>
</feature>
<feature type="region of interest" description="Disordered" evidence="1">
    <location>
        <begin position="56"/>
        <end position="171"/>
    </location>
</feature>
<reference evidence="4" key="2">
    <citation type="submission" date="2019-10" db="EMBL/GenBank/DDBJ databases">
        <authorList>
            <consortium name="NCBI Genome Project"/>
        </authorList>
    </citation>
    <scope>NUCLEOTIDE SEQUENCE</scope>
    <source>
        <strain evidence="4">NI907</strain>
    </source>
</reference>
<name>A0A6P8BAG5_PYRGI</name>
<feature type="signal peptide" evidence="2">
    <location>
        <begin position="1"/>
        <end position="31"/>
    </location>
</feature>
<accession>A0A6P8BAG5</accession>
<dbReference type="Proteomes" id="UP000515153">
    <property type="component" value="Unplaced"/>
</dbReference>
<reference evidence="4" key="1">
    <citation type="journal article" date="2019" name="Mol. Biol. Evol.">
        <title>Blast fungal genomes show frequent chromosomal changes, gene gains and losses, and effector gene turnover.</title>
        <authorList>
            <person name="Gomez Luciano L.B."/>
            <person name="Jason Tsai I."/>
            <person name="Chuma I."/>
            <person name="Tosa Y."/>
            <person name="Chen Y.H."/>
            <person name="Li J.Y."/>
            <person name="Li M.Y."/>
            <person name="Jade Lu M.Y."/>
            <person name="Nakayashiki H."/>
            <person name="Li W.H."/>
        </authorList>
    </citation>
    <scope>NUCLEOTIDE SEQUENCE</scope>
    <source>
        <strain evidence="4">NI907</strain>
    </source>
</reference>
<feature type="non-terminal residue" evidence="4">
    <location>
        <position position="1"/>
    </location>
</feature>
<evidence type="ECO:0000313" key="3">
    <source>
        <dbReference type="Proteomes" id="UP000515153"/>
    </source>
</evidence>
<gene>
    <name evidence="4" type="ORF">PgNI_04467</name>
</gene>
<keyword evidence="3" id="KW-1185">Reference proteome</keyword>
<dbReference type="RefSeq" id="XP_030984165.1">
    <property type="nucleotide sequence ID" value="XM_031124512.1"/>
</dbReference>
<reference evidence="4" key="3">
    <citation type="submission" date="2025-08" db="UniProtKB">
        <authorList>
            <consortium name="RefSeq"/>
        </authorList>
    </citation>
    <scope>IDENTIFICATION</scope>
    <source>
        <strain evidence="4">NI907</strain>
    </source>
</reference>
<dbReference type="GeneID" id="41959421"/>
<keyword evidence="2" id="KW-0732">Signal</keyword>
<evidence type="ECO:0000256" key="2">
    <source>
        <dbReference type="SAM" id="SignalP"/>
    </source>
</evidence>
<dbReference type="KEGG" id="pgri:PgNI_04467"/>
<protein>
    <submittedName>
        <fullName evidence="4">Uncharacterized protein</fullName>
    </submittedName>
</protein>
<feature type="chain" id="PRO_5027886839" evidence="2">
    <location>
        <begin position="32"/>
        <end position="320"/>
    </location>
</feature>
<feature type="compositionally biased region" description="Basic and acidic residues" evidence="1">
    <location>
        <begin position="131"/>
        <end position="140"/>
    </location>
</feature>
<evidence type="ECO:0000313" key="4">
    <source>
        <dbReference type="RefSeq" id="XP_030984165.1"/>
    </source>
</evidence>
<sequence length="320" mass="35708">SSQTSTSQSNRYIAMRLITFLCLGIQAMVLAAPATASKSMMFKEEEWTIHGLSRSCGHRRHQDGRHGHGHDYEHGHSHGKDHEKDRGHGHGKDRGKGYDHGRNGYHDDEGYGYDNDRKSQNGHYGSNKDGYNYDRHKDTGKSSYGHIGNKHNHHDYDRRKDYTGSNGAHGPRATSAIKLGFNKTLDNPPTSVNTAGENGTAMTIANTTTQLSTTTVHGGHDNDDKERCRWSFTVVTQQRGRQRCSFEAGRRASVAEVDCGRHFVVSGGWSGQFGDGQGFTTLSVIDRERRLIVWPAYRDSQLEGGKVVRPDQSYVPQRLP</sequence>
<proteinExistence type="predicted"/>